<keyword evidence="11" id="KW-1185">Reference proteome</keyword>
<dbReference type="OrthoDB" id="9775735at2"/>
<evidence type="ECO:0000256" key="4">
    <source>
        <dbReference type="ARBA" id="ARBA00022475"/>
    </source>
</evidence>
<keyword evidence="3" id="KW-0813">Transport</keyword>
<feature type="transmembrane region" description="Helical" evidence="9">
    <location>
        <begin position="266"/>
        <end position="287"/>
    </location>
</feature>
<keyword evidence="5 9" id="KW-0812">Transmembrane</keyword>
<comment type="caution">
    <text evidence="10">The sequence shown here is derived from an EMBL/GenBank/DDBJ whole genome shotgun (WGS) entry which is preliminary data.</text>
</comment>
<feature type="transmembrane region" description="Helical" evidence="9">
    <location>
        <begin position="386"/>
        <end position="404"/>
    </location>
</feature>
<evidence type="ECO:0000313" key="11">
    <source>
        <dbReference type="Proteomes" id="UP000234206"/>
    </source>
</evidence>
<evidence type="ECO:0000256" key="9">
    <source>
        <dbReference type="SAM" id="Phobius"/>
    </source>
</evidence>
<dbReference type="NCBIfam" id="TIGR00842">
    <property type="entry name" value="bcct"/>
    <property type="match status" value="1"/>
</dbReference>
<accession>A0A2I1PE19</accession>
<dbReference type="GO" id="GO:0005886">
    <property type="term" value="C:plasma membrane"/>
    <property type="evidence" value="ECO:0007669"/>
    <property type="project" value="UniProtKB-SubCell"/>
</dbReference>
<proteinExistence type="inferred from homology"/>
<feature type="transmembrane region" description="Helical" evidence="9">
    <location>
        <begin position="74"/>
        <end position="91"/>
    </location>
</feature>
<organism evidence="10 11">
    <name type="scientific">Kytococcus schroeteri</name>
    <dbReference type="NCBI Taxonomy" id="138300"/>
    <lineage>
        <taxon>Bacteria</taxon>
        <taxon>Bacillati</taxon>
        <taxon>Actinomycetota</taxon>
        <taxon>Actinomycetes</taxon>
        <taxon>Micrococcales</taxon>
        <taxon>Kytococcaceae</taxon>
        <taxon>Kytococcus</taxon>
    </lineage>
</organism>
<reference evidence="10 11" key="1">
    <citation type="submission" date="2017-12" db="EMBL/GenBank/DDBJ databases">
        <title>Phylogenetic diversity of female urinary microbiome.</title>
        <authorList>
            <person name="Thomas-White K."/>
            <person name="Wolfe A.J."/>
        </authorList>
    </citation>
    <scope>NUCLEOTIDE SEQUENCE [LARGE SCALE GENOMIC DNA]</scope>
    <source>
        <strain evidence="10 11">UMB1298</strain>
    </source>
</reference>
<feature type="transmembrane region" description="Helical" evidence="9">
    <location>
        <begin position="482"/>
        <end position="505"/>
    </location>
</feature>
<dbReference type="RefSeq" id="WP_101848983.1">
    <property type="nucleotide sequence ID" value="NZ_PKIZ01000001.1"/>
</dbReference>
<dbReference type="GO" id="GO:0022857">
    <property type="term" value="F:transmembrane transporter activity"/>
    <property type="evidence" value="ECO:0007669"/>
    <property type="project" value="InterPro"/>
</dbReference>
<dbReference type="InterPro" id="IPR018093">
    <property type="entry name" value="BCCT_CS"/>
</dbReference>
<sequence length="604" mass="64605">MTFAPPGVSAEKQRRREHIKTASDVPEPDGSMDKGVFWPAALLAVGFVAATALFPDTVSETISKANTWVTGSFGWFYILSATALVFFAIWISVSRLGSTTLGPDDEEPEFSLVSWFAMLFSAGMGIGLMFFGVAEPLFHFATPRPEVAPPDLGEHGGAVAPETAEAAREAMTTTFLHWGLHPWAVYAVMGLGIAYAIHRRNRPVSVRWALEPLLGDKVKGSAGDLIDMVAIIGTLFGVATSLGLGVAQVAAGMEHLGLVDDADDKALQVGIIAVVTALATLSVASGIGKGIRYLSNLNLGLAVLLLFCVLFLGPTLFIMRDFVFSIGQYLNDFFHLSTLTMPFRGEATDTWLGSWTLFYWGWWISWSPFVGIFIARISRGRTVSEFMAGVLLVPALLSFFWFSVMGGTALHREIFGAGGLIGKEGAVDTNTALFQMLEALPGGAILAGIALLMVVIFFVTSSDSGSFVMDMLATGGSATPPVWSRVFWSVATGAIAAILILSTAVPADALTALQTLSILSALPVVFLLMAIAWAVTRALSAEYHRDRRLEHQLLHEALVRDSVEATVETLASGEPRPRTEASLVGRGGPWRVTREDRGDGATGA</sequence>
<keyword evidence="7 9" id="KW-0472">Membrane</keyword>
<dbReference type="EMBL" id="PKIZ01000001">
    <property type="protein sequence ID" value="PKZ42876.1"/>
    <property type="molecule type" value="Genomic_DNA"/>
</dbReference>
<dbReference type="PANTHER" id="PTHR30047:SF7">
    <property type="entry name" value="HIGH-AFFINITY CHOLINE TRANSPORT PROTEIN"/>
    <property type="match status" value="1"/>
</dbReference>
<evidence type="ECO:0000256" key="1">
    <source>
        <dbReference type="ARBA" id="ARBA00004651"/>
    </source>
</evidence>
<evidence type="ECO:0000256" key="7">
    <source>
        <dbReference type="ARBA" id="ARBA00023136"/>
    </source>
</evidence>
<dbReference type="InterPro" id="IPR000060">
    <property type="entry name" value="BCCT_transptr"/>
</dbReference>
<comment type="subcellular location">
    <subcellularLocation>
        <location evidence="1">Cell membrane</location>
        <topology evidence="1">Multi-pass membrane protein</topology>
    </subcellularLocation>
</comment>
<evidence type="ECO:0000313" key="10">
    <source>
        <dbReference type="EMBL" id="PKZ42876.1"/>
    </source>
</evidence>
<name>A0A2I1PE19_9MICO</name>
<keyword evidence="6 9" id="KW-1133">Transmembrane helix</keyword>
<feature type="transmembrane region" description="Helical" evidence="9">
    <location>
        <begin position="225"/>
        <end position="246"/>
    </location>
</feature>
<feature type="transmembrane region" description="Helical" evidence="9">
    <location>
        <begin position="180"/>
        <end position="197"/>
    </location>
</feature>
<keyword evidence="4" id="KW-1003">Cell membrane</keyword>
<dbReference type="AlphaFoldDB" id="A0A2I1PE19"/>
<evidence type="ECO:0000256" key="8">
    <source>
        <dbReference type="SAM" id="MobiDB-lite"/>
    </source>
</evidence>
<feature type="transmembrane region" description="Helical" evidence="9">
    <location>
        <begin position="112"/>
        <end position="134"/>
    </location>
</feature>
<feature type="transmembrane region" description="Helical" evidence="9">
    <location>
        <begin position="36"/>
        <end position="54"/>
    </location>
</feature>
<evidence type="ECO:0000256" key="3">
    <source>
        <dbReference type="ARBA" id="ARBA00022448"/>
    </source>
</evidence>
<feature type="transmembrane region" description="Helical" evidence="9">
    <location>
        <begin position="439"/>
        <end position="461"/>
    </location>
</feature>
<evidence type="ECO:0000256" key="6">
    <source>
        <dbReference type="ARBA" id="ARBA00022989"/>
    </source>
</evidence>
<evidence type="ECO:0000256" key="5">
    <source>
        <dbReference type="ARBA" id="ARBA00022692"/>
    </source>
</evidence>
<feature type="region of interest" description="Disordered" evidence="8">
    <location>
        <begin position="571"/>
        <end position="604"/>
    </location>
</feature>
<comment type="similarity">
    <text evidence="2">Belongs to the BCCT transporter (TC 2.A.15) family.</text>
</comment>
<gene>
    <name evidence="10" type="ORF">CYJ76_01130</name>
</gene>
<feature type="transmembrane region" description="Helical" evidence="9">
    <location>
        <begin position="299"/>
        <end position="319"/>
    </location>
</feature>
<feature type="transmembrane region" description="Helical" evidence="9">
    <location>
        <begin position="517"/>
        <end position="539"/>
    </location>
</feature>
<feature type="region of interest" description="Disordered" evidence="8">
    <location>
        <begin position="1"/>
        <end position="28"/>
    </location>
</feature>
<dbReference type="Proteomes" id="UP000234206">
    <property type="component" value="Unassembled WGS sequence"/>
</dbReference>
<dbReference type="PANTHER" id="PTHR30047">
    <property type="entry name" value="HIGH-AFFINITY CHOLINE TRANSPORT PROTEIN-RELATED"/>
    <property type="match status" value="1"/>
</dbReference>
<dbReference type="Pfam" id="PF02028">
    <property type="entry name" value="BCCT"/>
    <property type="match status" value="1"/>
</dbReference>
<feature type="transmembrane region" description="Helical" evidence="9">
    <location>
        <begin position="357"/>
        <end position="374"/>
    </location>
</feature>
<protein>
    <submittedName>
        <fullName evidence="10">Choline transporter</fullName>
    </submittedName>
</protein>
<evidence type="ECO:0000256" key="2">
    <source>
        <dbReference type="ARBA" id="ARBA00005658"/>
    </source>
</evidence>
<feature type="compositionally biased region" description="Basic and acidic residues" evidence="8">
    <location>
        <begin position="592"/>
        <end position="604"/>
    </location>
</feature>
<dbReference type="PROSITE" id="PS01303">
    <property type="entry name" value="BCCT"/>
    <property type="match status" value="1"/>
</dbReference>